<reference evidence="5" key="1">
    <citation type="submission" date="2023-03" db="EMBL/GenBank/DDBJ databases">
        <title>Massive genome expansion in bonnet fungi (Mycena s.s.) driven by repeated elements and novel gene families across ecological guilds.</title>
        <authorList>
            <consortium name="Lawrence Berkeley National Laboratory"/>
            <person name="Harder C.B."/>
            <person name="Miyauchi S."/>
            <person name="Viragh M."/>
            <person name="Kuo A."/>
            <person name="Thoen E."/>
            <person name="Andreopoulos B."/>
            <person name="Lu D."/>
            <person name="Skrede I."/>
            <person name="Drula E."/>
            <person name="Henrissat B."/>
            <person name="Morin E."/>
            <person name="Kohler A."/>
            <person name="Barry K."/>
            <person name="LaButti K."/>
            <person name="Morin E."/>
            <person name="Salamov A."/>
            <person name="Lipzen A."/>
            <person name="Mereny Z."/>
            <person name="Hegedus B."/>
            <person name="Baldrian P."/>
            <person name="Stursova M."/>
            <person name="Weitz H."/>
            <person name="Taylor A."/>
            <person name="Grigoriev I.V."/>
            <person name="Nagy L.G."/>
            <person name="Martin F."/>
            <person name="Kauserud H."/>
        </authorList>
    </citation>
    <scope>NUCLEOTIDE SEQUENCE</scope>
    <source>
        <strain evidence="5">CBHHK067</strain>
    </source>
</reference>
<evidence type="ECO:0000259" key="4">
    <source>
        <dbReference type="SMART" id="SM00906"/>
    </source>
</evidence>
<gene>
    <name evidence="5" type="ORF">B0H17DRAFT_1208790</name>
</gene>
<dbReference type="CDD" id="cd12148">
    <property type="entry name" value="fungal_TF_MHR"/>
    <property type="match status" value="1"/>
</dbReference>
<dbReference type="AlphaFoldDB" id="A0AAD7G6E8"/>
<evidence type="ECO:0000256" key="3">
    <source>
        <dbReference type="SAM" id="Phobius"/>
    </source>
</evidence>
<evidence type="ECO:0000256" key="1">
    <source>
        <dbReference type="ARBA" id="ARBA00023242"/>
    </source>
</evidence>
<accession>A0AAD7G6E8</accession>
<evidence type="ECO:0000313" key="6">
    <source>
        <dbReference type="Proteomes" id="UP001221757"/>
    </source>
</evidence>
<dbReference type="InterPro" id="IPR007219">
    <property type="entry name" value="XnlR_reg_dom"/>
</dbReference>
<comment type="caution">
    <text evidence="5">The sequence shown here is derived from an EMBL/GenBank/DDBJ whole genome shotgun (WGS) entry which is preliminary data.</text>
</comment>
<feature type="domain" description="Xylanolytic transcriptional activator regulatory" evidence="4">
    <location>
        <begin position="164"/>
        <end position="237"/>
    </location>
</feature>
<evidence type="ECO:0000256" key="2">
    <source>
        <dbReference type="SAM" id="MobiDB-lite"/>
    </source>
</evidence>
<dbReference type="GO" id="GO:0008270">
    <property type="term" value="F:zinc ion binding"/>
    <property type="evidence" value="ECO:0007669"/>
    <property type="project" value="InterPro"/>
</dbReference>
<organism evidence="5 6">
    <name type="scientific">Mycena rosella</name>
    <name type="common">Pink bonnet</name>
    <name type="synonym">Agaricus rosellus</name>
    <dbReference type="NCBI Taxonomy" id="1033263"/>
    <lineage>
        <taxon>Eukaryota</taxon>
        <taxon>Fungi</taxon>
        <taxon>Dikarya</taxon>
        <taxon>Basidiomycota</taxon>
        <taxon>Agaricomycotina</taxon>
        <taxon>Agaricomycetes</taxon>
        <taxon>Agaricomycetidae</taxon>
        <taxon>Agaricales</taxon>
        <taxon>Marasmiineae</taxon>
        <taxon>Mycenaceae</taxon>
        <taxon>Mycena</taxon>
    </lineage>
</organism>
<proteinExistence type="predicted"/>
<evidence type="ECO:0000313" key="5">
    <source>
        <dbReference type="EMBL" id="KAJ7671992.1"/>
    </source>
</evidence>
<feature type="region of interest" description="Disordered" evidence="2">
    <location>
        <begin position="472"/>
        <end position="512"/>
    </location>
</feature>
<dbReference type="EMBL" id="JARKIE010000169">
    <property type="protein sequence ID" value="KAJ7671992.1"/>
    <property type="molecule type" value="Genomic_DNA"/>
</dbReference>
<feature type="transmembrane region" description="Helical" evidence="3">
    <location>
        <begin position="400"/>
        <end position="419"/>
    </location>
</feature>
<keyword evidence="3" id="KW-0812">Transmembrane</keyword>
<dbReference type="SMART" id="SM00906">
    <property type="entry name" value="Fungal_trans"/>
    <property type="match status" value="1"/>
</dbReference>
<keyword evidence="6" id="KW-1185">Reference proteome</keyword>
<keyword evidence="3" id="KW-1133">Transmembrane helix</keyword>
<dbReference type="GO" id="GO:0003677">
    <property type="term" value="F:DNA binding"/>
    <property type="evidence" value="ECO:0007669"/>
    <property type="project" value="InterPro"/>
</dbReference>
<keyword evidence="1" id="KW-0539">Nucleus</keyword>
<sequence>MSYVGTGDSSGIPGNRCTNCIRTQNQCTHARAMWEKLSIDAPQQVFPDEDLLISLVDVYFEQVNPIIGILHSPTFRQSIAEGLHFCDQAFGAVVLAVCSVASRYSDDPRVLLDGVNSELSRGWKWFHQVRPLHTSFSPEPSLHQLQLLFLSILFLSGTWNAEECWILAALGLRSAQGAGAHHRCGYSRMTPLETELYKRVFFFLLVSDTIMSSLKGRPCLVHGIDFDLDLPLDCDEEYWETPNAVQPRGKPSISAFLVAYLPLMLIVGRIQKAVYPANGQPPSQDTIAELDSELNKWADALPEHLRWNPNQDNQIFLDQSATLYATYYHGNPPCILKLLLTAALAQIVIHRPFIPAPGKESLSNTNFPSLAICANAARSCGHVMDVQTRRGRGLLPLPQLIIVLFDCAVVLLINVWAVVGKSQTTERYNRATADVQNCIRVLRFYERRSRVAGRKCDIISAMLNIGKYTSDVPSLKRSRDTEEVPNPSEGFTVSDGSEASPGLRSHDGTSRADALPVAQQIQALELSDQETDNLFSLPLHTADLGRLPIYDSDSFNYNFTFQLSDIRSQSSFHMDSRSNQLGPIEPEFFDAFEAPSATGSEFFAPQSGGTPGGGEMQMDYSFEIPSGYGKHAFSAGGITISKRRNRLKGDIVEALQVLKSLIKVKDMFYAPPSMVIEDDDDPIVKDDAEGGWDCFLDDVLDNYEPDVSVE</sequence>
<name>A0AAD7G6E8_MYCRO</name>
<dbReference type="Pfam" id="PF04082">
    <property type="entry name" value="Fungal_trans"/>
    <property type="match status" value="1"/>
</dbReference>
<dbReference type="PANTHER" id="PTHR46910">
    <property type="entry name" value="TRANSCRIPTION FACTOR PDR1"/>
    <property type="match status" value="1"/>
</dbReference>
<dbReference type="GO" id="GO:0003700">
    <property type="term" value="F:DNA-binding transcription factor activity"/>
    <property type="evidence" value="ECO:0007669"/>
    <property type="project" value="InterPro"/>
</dbReference>
<dbReference type="Proteomes" id="UP001221757">
    <property type="component" value="Unassembled WGS sequence"/>
</dbReference>
<protein>
    <submittedName>
        <fullName evidence="5">Fungal-specific transcription factor domain-containing protein</fullName>
    </submittedName>
</protein>
<dbReference type="InterPro" id="IPR050987">
    <property type="entry name" value="AtrR-like"/>
</dbReference>
<dbReference type="PANTHER" id="PTHR46910:SF38">
    <property type="entry name" value="ZN(2)-C6 FUNGAL-TYPE DOMAIN-CONTAINING PROTEIN"/>
    <property type="match status" value="1"/>
</dbReference>
<keyword evidence="3" id="KW-0472">Membrane</keyword>
<dbReference type="GO" id="GO:0006351">
    <property type="term" value="P:DNA-templated transcription"/>
    <property type="evidence" value="ECO:0007669"/>
    <property type="project" value="InterPro"/>
</dbReference>